<sequence>MKQETLQAMADIGVVGAPGRGPSALFVDGENLHPWAAAALRAIAGGLPDLRACRVYGSVPRIDGWLSVPGFEPVHAGVSGSSGEAKNAADIRIAVDAMEFALRDGGGTVVLCSSDRDFTPLAWALRRHGCRVIGVGEAKTSPVFREACSRFDLLSPPPGANSGRASCTRKGIDRKIFDAVERLGGRGDGCPVAALNPELRKTDQFNISSLPDPADRQWRRYLANRPGTYRLDPRGPDARVWIIEAVGPKD</sequence>
<dbReference type="Pfam" id="PF01936">
    <property type="entry name" value="NYN"/>
    <property type="match status" value="1"/>
</dbReference>
<dbReference type="Gene3D" id="3.40.50.1010">
    <property type="entry name" value="5'-nuclease"/>
    <property type="match status" value="1"/>
</dbReference>
<protein>
    <submittedName>
        <fullName evidence="2">NYN domain-containing protein</fullName>
    </submittedName>
</protein>
<name>A0A7X6H3V1_9RHOB</name>
<evidence type="ECO:0000313" key="3">
    <source>
        <dbReference type="Proteomes" id="UP000526408"/>
    </source>
</evidence>
<keyword evidence="3" id="KW-1185">Reference proteome</keyword>
<accession>A0A7X6H3V1</accession>
<feature type="domain" description="NYN" evidence="1">
    <location>
        <begin position="24"/>
        <end position="151"/>
    </location>
</feature>
<dbReference type="Proteomes" id="UP000526408">
    <property type="component" value="Unassembled WGS sequence"/>
</dbReference>
<organism evidence="2 3">
    <name type="scientific">Roseicyclus persicicus</name>
    <dbReference type="NCBI Taxonomy" id="2650661"/>
    <lineage>
        <taxon>Bacteria</taxon>
        <taxon>Pseudomonadati</taxon>
        <taxon>Pseudomonadota</taxon>
        <taxon>Alphaproteobacteria</taxon>
        <taxon>Rhodobacterales</taxon>
        <taxon>Roseobacteraceae</taxon>
        <taxon>Roseicyclus</taxon>
    </lineage>
</organism>
<dbReference type="PANTHER" id="PTHR35811:SF1">
    <property type="entry name" value="HTH OST-TYPE DOMAIN-CONTAINING PROTEIN"/>
    <property type="match status" value="1"/>
</dbReference>
<proteinExistence type="predicted"/>
<evidence type="ECO:0000259" key="1">
    <source>
        <dbReference type="Pfam" id="PF01936"/>
    </source>
</evidence>
<dbReference type="EMBL" id="JAAZQQ010000007">
    <property type="protein sequence ID" value="NKX46376.1"/>
    <property type="molecule type" value="Genomic_DNA"/>
</dbReference>
<evidence type="ECO:0000313" key="2">
    <source>
        <dbReference type="EMBL" id="NKX46376.1"/>
    </source>
</evidence>
<dbReference type="CDD" id="cd11297">
    <property type="entry name" value="PIN_LabA-like_N_1"/>
    <property type="match status" value="1"/>
</dbReference>
<comment type="caution">
    <text evidence="2">The sequence shown here is derived from an EMBL/GenBank/DDBJ whole genome shotgun (WGS) entry which is preliminary data.</text>
</comment>
<dbReference type="GO" id="GO:0004540">
    <property type="term" value="F:RNA nuclease activity"/>
    <property type="evidence" value="ECO:0007669"/>
    <property type="project" value="InterPro"/>
</dbReference>
<dbReference type="PANTHER" id="PTHR35811">
    <property type="entry name" value="SLR1870 PROTEIN"/>
    <property type="match status" value="1"/>
</dbReference>
<reference evidence="2 3" key="1">
    <citation type="submission" date="2020-04" db="EMBL/GenBank/DDBJ databases">
        <authorList>
            <person name="Yoon J."/>
        </authorList>
    </citation>
    <scope>NUCLEOTIDE SEQUENCE [LARGE SCALE GENOMIC DNA]</scope>
    <source>
        <strain evidence="2 3">KMU-115</strain>
    </source>
</reference>
<dbReference type="AlphaFoldDB" id="A0A7X6H3V1"/>
<dbReference type="RefSeq" id="WP_168624765.1">
    <property type="nucleotide sequence ID" value="NZ_JAAZQQ010000007.1"/>
</dbReference>
<dbReference type="InterPro" id="IPR021139">
    <property type="entry name" value="NYN"/>
</dbReference>
<gene>
    <name evidence="2" type="ORF">HCU73_17415</name>
</gene>